<dbReference type="EMBL" id="AFNH02000723">
    <property type="protein sequence ID" value="EZG57858.1"/>
    <property type="molecule type" value="Genomic_DNA"/>
</dbReference>
<keyword evidence="7" id="KW-1185">Reference proteome</keyword>
<organism evidence="6 7">
    <name type="scientific">Gregarina niphandrodes</name>
    <name type="common">Septate eugregarine</name>
    <dbReference type="NCBI Taxonomy" id="110365"/>
    <lineage>
        <taxon>Eukaryota</taxon>
        <taxon>Sar</taxon>
        <taxon>Alveolata</taxon>
        <taxon>Apicomplexa</taxon>
        <taxon>Conoidasida</taxon>
        <taxon>Gregarinasina</taxon>
        <taxon>Eugregarinorida</taxon>
        <taxon>Gregarinidae</taxon>
        <taxon>Gregarina</taxon>
    </lineage>
</organism>
<dbReference type="GO" id="GO:0005634">
    <property type="term" value="C:nucleus"/>
    <property type="evidence" value="ECO:0007669"/>
    <property type="project" value="UniProtKB-SubCell"/>
</dbReference>
<evidence type="ECO:0000259" key="5">
    <source>
        <dbReference type="Pfam" id="PF05182"/>
    </source>
</evidence>
<keyword evidence="3" id="KW-0507">mRNA processing</keyword>
<dbReference type="Pfam" id="PF05182">
    <property type="entry name" value="Fip1"/>
    <property type="match status" value="1"/>
</dbReference>
<evidence type="ECO:0000256" key="4">
    <source>
        <dbReference type="ARBA" id="ARBA00023242"/>
    </source>
</evidence>
<dbReference type="RefSeq" id="XP_011131024.1">
    <property type="nucleotide sequence ID" value="XM_011132722.1"/>
</dbReference>
<dbReference type="GeneID" id="22913441"/>
<protein>
    <submittedName>
        <fullName evidence="6">Fip1 motif protein</fullName>
    </submittedName>
</protein>
<evidence type="ECO:0000256" key="2">
    <source>
        <dbReference type="ARBA" id="ARBA00007459"/>
    </source>
</evidence>
<dbReference type="VEuPathDB" id="CryptoDB:GNI_096630"/>
<evidence type="ECO:0000256" key="3">
    <source>
        <dbReference type="ARBA" id="ARBA00022664"/>
    </source>
</evidence>
<gene>
    <name evidence="6" type="ORF">GNI_096630</name>
</gene>
<comment type="similarity">
    <text evidence="2">Belongs to the FIP1 family.</text>
</comment>
<dbReference type="OrthoDB" id="1917198at2759"/>
<feature type="domain" description="Pre-mRNA polyadenylation factor Fip1" evidence="5">
    <location>
        <begin position="24"/>
        <end position="65"/>
    </location>
</feature>
<accession>A0A023B4Z6</accession>
<proteinExistence type="inferred from homology"/>
<evidence type="ECO:0000256" key="1">
    <source>
        <dbReference type="ARBA" id="ARBA00004123"/>
    </source>
</evidence>
<reference evidence="6" key="1">
    <citation type="submission" date="2013-12" db="EMBL/GenBank/DDBJ databases">
        <authorList>
            <person name="Omoto C.K."/>
            <person name="Sibley D."/>
            <person name="Venepally P."/>
            <person name="Hadjithomas M."/>
            <person name="Karamycheva S."/>
            <person name="Brunk B."/>
            <person name="Roos D."/>
            <person name="Caler E."/>
            <person name="Lorenzi H."/>
        </authorList>
    </citation>
    <scope>NUCLEOTIDE SEQUENCE</scope>
</reference>
<dbReference type="Proteomes" id="UP000019763">
    <property type="component" value="Unassembled WGS sequence"/>
</dbReference>
<evidence type="ECO:0000313" key="6">
    <source>
        <dbReference type="EMBL" id="EZG57858.1"/>
    </source>
</evidence>
<keyword evidence="4" id="KW-0539">Nucleus</keyword>
<name>A0A023B4Z6_GRENI</name>
<comment type="subcellular location">
    <subcellularLocation>
        <location evidence="1">Nucleus</location>
    </subcellularLocation>
</comment>
<dbReference type="AlphaFoldDB" id="A0A023B4Z6"/>
<comment type="caution">
    <text evidence="6">The sequence shown here is derived from an EMBL/GenBank/DDBJ whole genome shotgun (WGS) entry which is preliminary data.</text>
</comment>
<dbReference type="InterPro" id="IPR007854">
    <property type="entry name" value="Fip1_dom"/>
</dbReference>
<sequence length="81" mass="9231">MLPPPPPPANEKQLGQQGLVLNYELSTNKSWNKPGNRRSGGSADITAWFNYGFNEVTFKQYIQQEINRRTQVVSKIHVDDD</sequence>
<evidence type="ECO:0000313" key="7">
    <source>
        <dbReference type="Proteomes" id="UP000019763"/>
    </source>
</evidence>
<dbReference type="GO" id="GO:0006397">
    <property type="term" value="P:mRNA processing"/>
    <property type="evidence" value="ECO:0007669"/>
    <property type="project" value="UniProtKB-KW"/>
</dbReference>